<proteinExistence type="predicted"/>
<evidence type="ECO:0000256" key="1">
    <source>
        <dbReference type="SAM" id="MobiDB-lite"/>
    </source>
</evidence>
<accession>A0A2Z5J9L3</accession>
<organism evidence="2 3">
    <name type="scientific">Streptomyces atratus</name>
    <dbReference type="NCBI Taxonomy" id="1893"/>
    <lineage>
        <taxon>Bacteria</taxon>
        <taxon>Bacillati</taxon>
        <taxon>Actinomycetota</taxon>
        <taxon>Actinomycetes</taxon>
        <taxon>Kitasatosporales</taxon>
        <taxon>Streptomycetaceae</taxon>
        <taxon>Streptomyces</taxon>
    </lineage>
</organism>
<dbReference type="Proteomes" id="UP000252698">
    <property type="component" value="Chromosome"/>
</dbReference>
<dbReference type="SUPFAM" id="SSF51338">
    <property type="entry name" value="Composite domain of metallo-dependent hydrolases"/>
    <property type="match status" value="1"/>
</dbReference>
<dbReference type="InterPro" id="IPR011059">
    <property type="entry name" value="Metal-dep_hydrolase_composite"/>
</dbReference>
<protein>
    <submittedName>
        <fullName evidence="2">Uncharacterized protein</fullName>
    </submittedName>
</protein>
<dbReference type="GeneID" id="95525583"/>
<name>A0A2Z5J9L3_STRAR</name>
<reference evidence="2 3" key="1">
    <citation type="journal article" date="2018" name="Front. Microbiol.">
        <title>Genome Sequencing of Streptomyces atratus SCSIOZH16 and Activation Production of Nocardamine via Metabolic Engineering.</title>
        <authorList>
            <person name="Li Y."/>
            <person name="Zhang C."/>
            <person name="Liu C."/>
            <person name="Ju J."/>
            <person name="Ma J."/>
        </authorList>
    </citation>
    <scope>NUCLEOTIDE SEQUENCE [LARGE SCALE GENOMIC DNA]</scope>
    <source>
        <strain evidence="2 3">SCSIO_ZH16</strain>
    </source>
</reference>
<feature type="region of interest" description="Disordered" evidence="1">
    <location>
        <begin position="43"/>
        <end position="64"/>
    </location>
</feature>
<dbReference type="EMBL" id="CP027306">
    <property type="protein sequence ID" value="AXE77022.1"/>
    <property type="molecule type" value="Genomic_DNA"/>
</dbReference>
<evidence type="ECO:0000313" key="2">
    <source>
        <dbReference type="EMBL" id="AXE77022.1"/>
    </source>
</evidence>
<sequence length="64" mass="6528">MDAARSRATTVAVTGDRVTAVGHDEARELIGPGSEVVDLAGRVPASRTRTSTPSQPVSNPPSAT</sequence>
<gene>
    <name evidence="2" type="ORF">C5746_08950</name>
</gene>
<feature type="compositionally biased region" description="Polar residues" evidence="1">
    <location>
        <begin position="47"/>
        <end position="64"/>
    </location>
</feature>
<dbReference type="AlphaFoldDB" id="A0A2Z5J9L3"/>
<evidence type="ECO:0000313" key="3">
    <source>
        <dbReference type="Proteomes" id="UP000252698"/>
    </source>
</evidence>
<dbReference type="Gene3D" id="2.30.40.10">
    <property type="entry name" value="Urease, subunit C, domain 1"/>
    <property type="match status" value="1"/>
</dbReference>
<dbReference type="GO" id="GO:0016810">
    <property type="term" value="F:hydrolase activity, acting on carbon-nitrogen (but not peptide) bonds"/>
    <property type="evidence" value="ECO:0007669"/>
    <property type="project" value="InterPro"/>
</dbReference>
<dbReference type="KEGG" id="sata:C5746_08950"/>
<dbReference type="RefSeq" id="WP_114243664.1">
    <property type="nucleotide sequence ID" value="NZ_CP027306.1"/>
</dbReference>